<dbReference type="EMBL" id="APCN01000336">
    <property type="status" value="NOT_ANNOTATED_CDS"/>
    <property type="molecule type" value="Genomic_DNA"/>
</dbReference>
<keyword evidence="2 4" id="KW-0195">Cyclin</keyword>
<dbReference type="GO" id="GO:0019887">
    <property type="term" value="F:protein kinase regulator activity"/>
    <property type="evidence" value="ECO:0007669"/>
    <property type="project" value="UniProtKB-ARBA"/>
</dbReference>
<dbReference type="Pfam" id="PF00134">
    <property type="entry name" value="Cyclin_N"/>
    <property type="match status" value="1"/>
</dbReference>
<dbReference type="FunFam" id="1.10.472.10:FF:000010">
    <property type="entry name" value="G1/S-specific cyclin Cln1"/>
    <property type="match status" value="1"/>
</dbReference>
<keyword evidence="6" id="KW-1133">Transmembrane helix</keyword>
<evidence type="ECO:0000313" key="9">
    <source>
        <dbReference type="EnsemblMetazoa" id="AARA004333-PA"/>
    </source>
</evidence>
<dbReference type="VEuPathDB" id="VectorBase:AARA21_012383"/>
<evidence type="ECO:0000256" key="3">
    <source>
        <dbReference type="ARBA" id="ARBA00023306"/>
    </source>
</evidence>
<evidence type="ECO:0000256" key="6">
    <source>
        <dbReference type="SAM" id="Phobius"/>
    </source>
</evidence>
<dbReference type="Proteomes" id="UP000075840">
    <property type="component" value="Unassembled WGS sequence"/>
</dbReference>
<evidence type="ECO:0000313" key="10">
    <source>
        <dbReference type="Proteomes" id="UP000075840"/>
    </source>
</evidence>
<evidence type="ECO:0000256" key="4">
    <source>
        <dbReference type="RuleBase" id="RU000383"/>
    </source>
</evidence>
<dbReference type="AlphaFoldDB" id="A0A182HSS8"/>
<dbReference type="EnsemblMetazoa" id="AARA004333-RA">
    <property type="protein sequence ID" value="AARA004333-PA"/>
    <property type="gene ID" value="AARA004333"/>
</dbReference>
<keyword evidence="10" id="KW-1185">Reference proteome</keyword>
<proteinExistence type="inferred from homology"/>
<evidence type="ECO:0008006" key="11">
    <source>
        <dbReference type="Google" id="ProtNLM"/>
    </source>
</evidence>
<dbReference type="VEuPathDB" id="VectorBase:AARA004333"/>
<feature type="domain" description="Cyclin C-terminal" evidence="8">
    <location>
        <begin position="178"/>
        <end position="310"/>
    </location>
</feature>
<dbReference type="Gene3D" id="1.10.472.10">
    <property type="entry name" value="Cyclin-like"/>
    <property type="match status" value="2"/>
</dbReference>
<feature type="region of interest" description="Disordered" evidence="5">
    <location>
        <begin position="328"/>
        <end position="362"/>
    </location>
</feature>
<dbReference type="InterPro" id="IPR006671">
    <property type="entry name" value="Cyclin_N"/>
</dbReference>
<dbReference type="Pfam" id="PF02984">
    <property type="entry name" value="Cyclin_C"/>
    <property type="match status" value="1"/>
</dbReference>
<dbReference type="PANTHER" id="PTHR10177">
    <property type="entry name" value="CYCLINS"/>
    <property type="match status" value="1"/>
</dbReference>
<dbReference type="InterPro" id="IPR004367">
    <property type="entry name" value="Cyclin_C-dom"/>
</dbReference>
<dbReference type="SUPFAM" id="SSF47954">
    <property type="entry name" value="Cyclin-like"/>
    <property type="match status" value="2"/>
</dbReference>
<feature type="domain" description="Cyclin-like" evidence="7">
    <location>
        <begin position="83"/>
        <end position="169"/>
    </location>
</feature>
<feature type="compositionally biased region" description="Low complexity" evidence="5">
    <location>
        <begin position="328"/>
        <end position="360"/>
    </location>
</feature>
<protein>
    <recommendedName>
        <fullName evidence="11">Cyclin N-terminal domain-containing protein</fullName>
    </recommendedName>
</protein>
<keyword evidence="6" id="KW-0812">Transmembrane</keyword>
<evidence type="ECO:0000259" key="8">
    <source>
        <dbReference type="SMART" id="SM01332"/>
    </source>
</evidence>
<keyword evidence="1" id="KW-0132">Cell division</keyword>
<dbReference type="GO" id="GO:0051726">
    <property type="term" value="P:regulation of cell cycle"/>
    <property type="evidence" value="ECO:0007669"/>
    <property type="project" value="UniProtKB-ARBA"/>
</dbReference>
<dbReference type="InterPro" id="IPR039361">
    <property type="entry name" value="Cyclin"/>
</dbReference>
<feature type="transmembrane region" description="Helical" evidence="6">
    <location>
        <begin position="6"/>
        <end position="29"/>
    </location>
</feature>
<dbReference type="CDD" id="cd20528">
    <property type="entry name" value="CYCLIN_CCNJ-like_rpt1"/>
    <property type="match status" value="1"/>
</dbReference>
<feature type="domain" description="Cyclin-like" evidence="7">
    <location>
        <begin position="208"/>
        <end position="284"/>
    </location>
</feature>
<name>A0A182HSS8_ANOAR</name>
<reference evidence="9" key="1">
    <citation type="submission" date="2022-08" db="UniProtKB">
        <authorList>
            <consortium name="EnsemblMetazoa"/>
        </authorList>
    </citation>
    <scope>IDENTIFICATION</scope>
    <source>
        <strain evidence="9">Dongola</strain>
    </source>
</reference>
<sequence length="391" mass="43833">ENTNRSRFAVLWYLCSCFVVFCPFFLDVLKLTENMDRWNTFFNAPYCTEYDEDILETLKECESRRMNVHFISPQLEHRRSSVQLILNVCKQQSYRQATVHLAIYLLDVFMSNHTIAVGRLKLVALTCLYLACKIEENDSSVPSPTRLNGFLANVYRPADFIALEVAILCFFDWHITIPTASTFLDIFAMHSFDQQDWDAVSPPWNACDSMALLVQHINETSSTILEATLLHLKLSTVKPSLLAAGCIAAARCLTPRVSVWSDRLTSATGYEYSQIHEVCQMLLFEAMPQSPRSSRSSLSSSTPKRSTSDAGYLSEWWESENEDENGTISSCVSINSSSSSSSSTSQDSSDTQSCSGSAGSTYRKTCLRSELVLSDTGESAPKKRKMADTEK</sequence>
<evidence type="ECO:0000256" key="1">
    <source>
        <dbReference type="ARBA" id="ARBA00022618"/>
    </source>
</evidence>
<dbReference type="InterPro" id="IPR036915">
    <property type="entry name" value="Cyclin-like_sf"/>
</dbReference>
<keyword evidence="3" id="KW-0131">Cell cycle</keyword>
<dbReference type="InterPro" id="IPR013763">
    <property type="entry name" value="Cyclin-like_dom"/>
</dbReference>
<dbReference type="SMART" id="SM01332">
    <property type="entry name" value="Cyclin_C"/>
    <property type="match status" value="1"/>
</dbReference>
<dbReference type="GO" id="GO:0051301">
    <property type="term" value="P:cell division"/>
    <property type="evidence" value="ECO:0007669"/>
    <property type="project" value="UniProtKB-KW"/>
</dbReference>
<evidence type="ECO:0000259" key="7">
    <source>
        <dbReference type="SMART" id="SM00385"/>
    </source>
</evidence>
<organism evidence="9 10">
    <name type="scientific">Anopheles arabiensis</name>
    <name type="common">Mosquito</name>
    <dbReference type="NCBI Taxonomy" id="7173"/>
    <lineage>
        <taxon>Eukaryota</taxon>
        <taxon>Metazoa</taxon>
        <taxon>Ecdysozoa</taxon>
        <taxon>Arthropoda</taxon>
        <taxon>Hexapoda</taxon>
        <taxon>Insecta</taxon>
        <taxon>Pterygota</taxon>
        <taxon>Neoptera</taxon>
        <taxon>Endopterygota</taxon>
        <taxon>Diptera</taxon>
        <taxon>Nematocera</taxon>
        <taxon>Culicoidea</taxon>
        <taxon>Culicidae</taxon>
        <taxon>Anophelinae</taxon>
        <taxon>Anopheles</taxon>
    </lineage>
</organism>
<accession>A0A182HSS8</accession>
<dbReference type="SMART" id="SM00385">
    <property type="entry name" value="CYCLIN"/>
    <property type="match status" value="2"/>
</dbReference>
<comment type="similarity">
    <text evidence="4">Belongs to the cyclin family.</text>
</comment>
<evidence type="ECO:0000256" key="5">
    <source>
        <dbReference type="SAM" id="MobiDB-lite"/>
    </source>
</evidence>
<keyword evidence="6" id="KW-0472">Membrane</keyword>
<dbReference type="CDD" id="cd20529">
    <property type="entry name" value="CYCLIN_CCNJ-like_rpt2"/>
    <property type="match status" value="1"/>
</dbReference>
<evidence type="ECO:0000256" key="2">
    <source>
        <dbReference type="ARBA" id="ARBA00023127"/>
    </source>
</evidence>